<dbReference type="Proteomes" id="UP000005753">
    <property type="component" value="Chromosome"/>
</dbReference>
<reference evidence="2 3" key="2">
    <citation type="submission" date="2012-02" db="EMBL/GenBank/DDBJ databases">
        <title>Improved High-Quality Draft sequence of Eubacterium cellulosolvens 6.</title>
        <authorList>
            <consortium name="US DOE Joint Genome Institute"/>
            <person name="Lucas S."/>
            <person name="Han J."/>
            <person name="Lapidus A."/>
            <person name="Cheng J.-F."/>
            <person name="Goodwin L."/>
            <person name="Pitluck S."/>
            <person name="Peters L."/>
            <person name="Mikhailova N."/>
            <person name="Gu W."/>
            <person name="Detter J.C."/>
            <person name="Han C."/>
            <person name="Tapia R."/>
            <person name="Land M."/>
            <person name="Hauser L."/>
            <person name="Kyrpides N."/>
            <person name="Ivanova N."/>
            <person name="Pagani I."/>
            <person name="Johnson E."/>
            <person name="Mukhopadhyay B."/>
            <person name="Anderson I."/>
            <person name="Woyke T."/>
        </authorList>
    </citation>
    <scope>NUCLEOTIDE SEQUENCE [LARGE SCALE GENOMIC DNA]</scope>
    <source>
        <strain evidence="2 3">6</strain>
    </source>
</reference>
<dbReference type="eggNOG" id="COG0568">
    <property type="taxonomic scope" value="Bacteria"/>
</dbReference>
<proteinExistence type="predicted"/>
<dbReference type="OrthoDB" id="95590at2"/>
<dbReference type="Gene3D" id="1.10.10.10">
    <property type="entry name" value="Winged helix-like DNA-binding domain superfamily/Winged helix DNA-binding domain"/>
    <property type="match status" value="1"/>
</dbReference>
<dbReference type="EMBL" id="CM001487">
    <property type="protein sequence ID" value="EIM58513.1"/>
    <property type="molecule type" value="Genomic_DNA"/>
</dbReference>
<dbReference type="GO" id="GO:0003677">
    <property type="term" value="F:DNA binding"/>
    <property type="evidence" value="ECO:0007669"/>
    <property type="project" value="InterPro"/>
</dbReference>
<dbReference type="GO" id="GO:0006351">
    <property type="term" value="P:DNA-templated transcription"/>
    <property type="evidence" value="ECO:0007669"/>
    <property type="project" value="InterPro"/>
</dbReference>
<keyword evidence="2" id="KW-0240">DNA-directed RNA polymerase</keyword>
<feature type="domain" description="RNA polymerase alpha subunit C-terminal" evidence="1">
    <location>
        <begin position="6"/>
        <end position="59"/>
    </location>
</feature>
<sequence length="976" mass="114916">MNIEALSIDTIGLSARSTNALHREEIHTVGDMLGFTEESLLQVKNLGKKSVEEIVEKIKKYKLNAVCTERGMDSGEEKVFIPDNFDEWICEDVNKSVVREWLTENEIRIEALELLSARAFNLLMFAGYDYLYQIVFLSFEELMSISRMDEASAHEIGKVLTRFIRNSKEDICTYISEKNRKNPTIFDLLLRQDLHDVILQYVKANDIEIEKMGLSNRAKNRLLSNGYTNLSDIVFMERSELFRIPAMGNGSVDDVLRNIHIYLEENEQRMLAVISGDDSALWNDRFIREKILNLYPGVGFGGLSLAEILEKLDLPKQVTVERVKHIIGLLIADKELEYVDYRCYRVYGKFEDVLKNSIVIDDRSKTFIQRRLQGETLEAIALDTGLTRERVRQVVKASIKKVKNQYRLETGHELFDEDYYRYLYENYDFDKKDGAEWLGISVSVWNYLNLNDVKKGKKDLQTALEDHRGLEMGLRLKIKNYLNRNKIFVDGMWVEKRRSELEEVVVRKFCKDDVSFSEFIEIFNHFLRDEEIPYDEKLYYTEAVLRTRKNRLSDERFLLWKQNEQIRYYDIDGQDYSELLDTLNLASYENIELSTAKFMKDHAEVLERYDIRDQYELHNLLRKIVPEGSYHGFHCCRMPDIRFGEFDRDSAILDILIDNSPISIDDLVALISDEYGYDPRVIIANYLKNFSDYYHQGIYSIDQKQMSVENREILENALIDEFYYIDEIRRIYRELVPNADIEEINPYNLKNMGFQVYCRYALKNHSSLEEFFEELLTKDDIVDITAYRNRFAYIQSFSSTLSELRRNLQIIEYEPNQIINIRKLKRSGITLDMIQEYCDAAYEFVDDGEYFSAQSLRKAGFEAEMQEFGFSDWFYANLLISDERFSFGIMFGNMILFKGNERITTKTFITNRIREHGSIDAYDLMSELADEYGCIITEKREAIYKVQGTEVYYDKILDRLYANKDIYYAELEEGGF</sequence>
<dbReference type="HOGENOM" id="CLU_014691_0_0_9"/>
<dbReference type="eggNOG" id="COG0202">
    <property type="taxonomic scope" value="Bacteria"/>
</dbReference>
<organism evidence="2 3">
    <name type="scientific">Eubacterium cellulosolvens (strain ATCC 43171 / JCM 9499 / 6)</name>
    <name type="common">Cillobacterium cellulosolvens</name>
    <dbReference type="NCBI Taxonomy" id="633697"/>
    <lineage>
        <taxon>Bacteria</taxon>
        <taxon>Bacillati</taxon>
        <taxon>Bacillota</taxon>
        <taxon>Clostridia</taxon>
        <taxon>Eubacteriales</taxon>
        <taxon>Eubacteriaceae</taxon>
        <taxon>Eubacterium</taxon>
    </lineage>
</organism>
<evidence type="ECO:0000259" key="1">
    <source>
        <dbReference type="Pfam" id="PF03118"/>
    </source>
</evidence>
<dbReference type="InterPro" id="IPR011260">
    <property type="entry name" value="RNAP_asu_C"/>
</dbReference>
<dbReference type="AlphaFoldDB" id="I5AXJ0"/>
<reference evidence="2 3" key="1">
    <citation type="submission" date="2010-08" db="EMBL/GenBank/DDBJ databases">
        <authorList>
            <consortium name="US DOE Joint Genome Institute (JGI-PGF)"/>
            <person name="Lucas S."/>
            <person name="Copeland A."/>
            <person name="Lapidus A."/>
            <person name="Cheng J.-F."/>
            <person name="Bruce D."/>
            <person name="Goodwin L."/>
            <person name="Pitluck S."/>
            <person name="Land M.L."/>
            <person name="Hauser L."/>
            <person name="Chang Y.-J."/>
            <person name="Anderson I.J."/>
            <person name="Johnson E."/>
            <person name="Mulhopadhyay B."/>
            <person name="Kyrpides N."/>
            <person name="Woyke T.J."/>
        </authorList>
    </citation>
    <scope>NUCLEOTIDE SEQUENCE [LARGE SCALE GENOMIC DNA]</scope>
    <source>
        <strain evidence="2 3">6</strain>
    </source>
</reference>
<name>I5AXJ0_EUBC6</name>
<keyword evidence="3" id="KW-1185">Reference proteome</keyword>
<gene>
    <name evidence="2" type="ORF">EubceDRAFT1_2814</name>
</gene>
<dbReference type="Pfam" id="PF03118">
    <property type="entry name" value="RNA_pol_A_CTD"/>
    <property type="match status" value="3"/>
</dbReference>
<evidence type="ECO:0000313" key="3">
    <source>
        <dbReference type="Proteomes" id="UP000005753"/>
    </source>
</evidence>
<dbReference type="STRING" id="633697.EubceDRAFT1_2814"/>
<dbReference type="Gene3D" id="1.10.150.20">
    <property type="entry name" value="5' to 3' exonuclease, C-terminal subdomain"/>
    <property type="match status" value="3"/>
</dbReference>
<evidence type="ECO:0000313" key="2">
    <source>
        <dbReference type="EMBL" id="EIM58513.1"/>
    </source>
</evidence>
<dbReference type="InterPro" id="IPR036388">
    <property type="entry name" value="WH-like_DNA-bd_sf"/>
</dbReference>
<accession>I5AXJ0</accession>
<dbReference type="GO" id="GO:0003899">
    <property type="term" value="F:DNA-directed RNA polymerase activity"/>
    <property type="evidence" value="ECO:0007669"/>
    <property type="project" value="InterPro"/>
</dbReference>
<keyword evidence="2" id="KW-0804">Transcription</keyword>
<protein>
    <submittedName>
        <fullName evidence="2">DNA-directed RNA polymerase, alpha subunit/40 kD subunit</fullName>
    </submittedName>
</protein>
<dbReference type="SUPFAM" id="SSF47789">
    <property type="entry name" value="C-terminal domain of RNA polymerase alpha subunit"/>
    <property type="match status" value="3"/>
</dbReference>
<dbReference type="GO" id="GO:0000428">
    <property type="term" value="C:DNA-directed RNA polymerase complex"/>
    <property type="evidence" value="ECO:0007669"/>
    <property type="project" value="UniProtKB-KW"/>
</dbReference>
<dbReference type="InterPro" id="IPR013324">
    <property type="entry name" value="RNA_pol_sigma_r3/r4-like"/>
</dbReference>
<feature type="domain" description="RNA polymerase alpha subunit C-terminal" evidence="1">
    <location>
        <begin position="204"/>
        <end position="257"/>
    </location>
</feature>
<dbReference type="SUPFAM" id="SSF88659">
    <property type="entry name" value="Sigma3 and sigma4 domains of RNA polymerase sigma factors"/>
    <property type="match status" value="1"/>
</dbReference>
<feature type="domain" description="RNA polymerase alpha subunit C-terminal" evidence="1">
    <location>
        <begin position="103"/>
        <end position="161"/>
    </location>
</feature>